<evidence type="ECO:0000313" key="2">
    <source>
        <dbReference type="Proteomes" id="UP001054252"/>
    </source>
</evidence>
<protein>
    <submittedName>
        <fullName evidence="1">Uncharacterized protein</fullName>
    </submittedName>
</protein>
<name>A0AAV5K891_9ROSI</name>
<reference evidence="1 2" key="1">
    <citation type="journal article" date="2021" name="Commun. Biol.">
        <title>The genome of Shorea leprosula (Dipterocarpaceae) highlights the ecological relevance of drought in aseasonal tropical rainforests.</title>
        <authorList>
            <person name="Ng K.K.S."/>
            <person name="Kobayashi M.J."/>
            <person name="Fawcett J.A."/>
            <person name="Hatakeyama M."/>
            <person name="Paape T."/>
            <person name="Ng C.H."/>
            <person name="Ang C.C."/>
            <person name="Tnah L.H."/>
            <person name="Lee C.T."/>
            <person name="Nishiyama T."/>
            <person name="Sese J."/>
            <person name="O'Brien M.J."/>
            <person name="Copetti D."/>
            <person name="Mohd Noor M.I."/>
            <person name="Ong R.C."/>
            <person name="Putra M."/>
            <person name="Sireger I.Z."/>
            <person name="Indrioko S."/>
            <person name="Kosugi Y."/>
            <person name="Izuno A."/>
            <person name="Isagi Y."/>
            <person name="Lee S.L."/>
            <person name="Shimizu K.K."/>
        </authorList>
    </citation>
    <scope>NUCLEOTIDE SEQUENCE [LARGE SCALE GENOMIC DNA]</scope>
    <source>
        <strain evidence="1">214</strain>
    </source>
</reference>
<gene>
    <name evidence="1" type="ORF">SLEP1_g30268</name>
</gene>
<dbReference type="Proteomes" id="UP001054252">
    <property type="component" value="Unassembled WGS sequence"/>
</dbReference>
<dbReference type="EMBL" id="BPVZ01000054">
    <property type="protein sequence ID" value="GKV20103.1"/>
    <property type="molecule type" value="Genomic_DNA"/>
</dbReference>
<keyword evidence="2" id="KW-1185">Reference proteome</keyword>
<dbReference type="AlphaFoldDB" id="A0AAV5K891"/>
<comment type="caution">
    <text evidence="1">The sequence shown here is derived from an EMBL/GenBank/DDBJ whole genome shotgun (WGS) entry which is preliminary data.</text>
</comment>
<accession>A0AAV5K891</accession>
<proteinExistence type="predicted"/>
<evidence type="ECO:0000313" key="1">
    <source>
        <dbReference type="EMBL" id="GKV20103.1"/>
    </source>
</evidence>
<organism evidence="1 2">
    <name type="scientific">Rubroshorea leprosula</name>
    <dbReference type="NCBI Taxonomy" id="152421"/>
    <lineage>
        <taxon>Eukaryota</taxon>
        <taxon>Viridiplantae</taxon>
        <taxon>Streptophyta</taxon>
        <taxon>Embryophyta</taxon>
        <taxon>Tracheophyta</taxon>
        <taxon>Spermatophyta</taxon>
        <taxon>Magnoliopsida</taxon>
        <taxon>eudicotyledons</taxon>
        <taxon>Gunneridae</taxon>
        <taxon>Pentapetalae</taxon>
        <taxon>rosids</taxon>
        <taxon>malvids</taxon>
        <taxon>Malvales</taxon>
        <taxon>Dipterocarpaceae</taxon>
        <taxon>Rubroshorea</taxon>
    </lineage>
</organism>
<sequence>MTYRGDVYFVPVLNPICVIAHVGMLQEVKPRTGKPREVTS</sequence>